<evidence type="ECO:0000313" key="1">
    <source>
        <dbReference type="EMBL" id="AYP28393.1"/>
    </source>
</evidence>
<name>A0A3G2YSA0_9CAUD</name>
<dbReference type="Proteomes" id="UP000269553">
    <property type="component" value="Segment"/>
</dbReference>
<reference evidence="1 2" key="1">
    <citation type="submission" date="2018-09" db="EMBL/GenBank/DDBJ databases">
        <authorList>
            <person name="Day A."/>
            <person name="Monson R.E."/>
            <person name="Salmond G.P.C."/>
        </authorList>
    </citation>
    <scope>NUCLEOTIDE SEQUENCE [LARGE SCALE GENOMIC DNA]</scope>
</reference>
<dbReference type="EMBL" id="MH929319">
    <property type="protein sequence ID" value="AYP28393.1"/>
    <property type="molecule type" value="Genomic_DNA"/>
</dbReference>
<protein>
    <submittedName>
        <fullName evidence="1">Uncharacterized protein</fullName>
    </submittedName>
</protein>
<organism evidence="1 2">
    <name type="scientific">Serratia phage vB_SmaA_3M</name>
    <dbReference type="NCBI Taxonomy" id="2419930"/>
    <lineage>
        <taxon>Viruses</taxon>
        <taxon>Duplodnaviria</taxon>
        <taxon>Heunggongvirae</taxon>
        <taxon>Uroviricota</taxon>
        <taxon>Caudoviricetes</taxon>
        <taxon>Pantevenvirales</taxon>
        <taxon>Ackermannviridae</taxon>
        <taxon>Miltonvirus</taxon>
        <taxon>Miltonvirus 3M</taxon>
    </lineage>
</organism>
<sequence>MNTILKNPQQNFGCMPLPNFKFCRHAVTKEEIFGLPLHEVLAKEVYASVVDVVVEGIGVIGKVSEVRITPGSRWFRLDTTDCADAVFNNLRLVVMTRFPEYTRPWLVSGHLNFLNPKIEIFVDEIVDEQSGMTDHVVSYLLIKGIIL</sequence>
<evidence type="ECO:0000313" key="2">
    <source>
        <dbReference type="Proteomes" id="UP000269553"/>
    </source>
</evidence>
<keyword evidence="2" id="KW-1185">Reference proteome</keyword>
<proteinExistence type="predicted"/>
<accession>A0A3G2YSA0</accession>
<gene>
    <name evidence="1" type="ORF">3M_137</name>
</gene>